<protein>
    <submittedName>
        <fullName evidence="5">AcrR family transcriptional regulator</fullName>
    </submittedName>
</protein>
<evidence type="ECO:0000313" key="5">
    <source>
        <dbReference type="EMBL" id="MCP1673240.1"/>
    </source>
</evidence>
<dbReference type="GO" id="GO:0003677">
    <property type="term" value="F:DNA binding"/>
    <property type="evidence" value="ECO:0007669"/>
    <property type="project" value="UniProtKB-UniRule"/>
</dbReference>
<dbReference type="Proteomes" id="UP001205843">
    <property type="component" value="Unassembled WGS sequence"/>
</dbReference>
<comment type="caution">
    <text evidence="5">The sequence shown here is derived from an EMBL/GenBank/DDBJ whole genome shotgun (WGS) entry which is preliminary data.</text>
</comment>
<evidence type="ECO:0000313" key="6">
    <source>
        <dbReference type="Proteomes" id="UP001205843"/>
    </source>
</evidence>
<dbReference type="RefSeq" id="WP_253473261.1">
    <property type="nucleotide sequence ID" value="NZ_JALJXV010000001.1"/>
</dbReference>
<dbReference type="InterPro" id="IPR001647">
    <property type="entry name" value="HTH_TetR"/>
</dbReference>
<gene>
    <name evidence="5" type="ORF">J2T57_000332</name>
</gene>
<keyword evidence="1 2" id="KW-0238">DNA-binding</keyword>
<name>A0AAE3G065_9GAMM</name>
<organism evidence="5 6">
    <name type="scientific">Natronocella acetinitrilica</name>
    <dbReference type="NCBI Taxonomy" id="414046"/>
    <lineage>
        <taxon>Bacteria</taxon>
        <taxon>Pseudomonadati</taxon>
        <taxon>Pseudomonadota</taxon>
        <taxon>Gammaproteobacteria</taxon>
        <taxon>Chromatiales</taxon>
        <taxon>Ectothiorhodospiraceae</taxon>
        <taxon>Natronocella</taxon>
    </lineage>
</organism>
<evidence type="ECO:0000259" key="4">
    <source>
        <dbReference type="PROSITE" id="PS50977"/>
    </source>
</evidence>
<dbReference type="PROSITE" id="PS50977">
    <property type="entry name" value="HTH_TETR_2"/>
    <property type="match status" value="1"/>
</dbReference>
<evidence type="ECO:0000256" key="1">
    <source>
        <dbReference type="ARBA" id="ARBA00023125"/>
    </source>
</evidence>
<dbReference type="EMBL" id="JALJXV010000001">
    <property type="protein sequence ID" value="MCP1673240.1"/>
    <property type="molecule type" value="Genomic_DNA"/>
</dbReference>
<evidence type="ECO:0000256" key="2">
    <source>
        <dbReference type="PROSITE-ProRule" id="PRU00335"/>
    </source>
</evidence>
<accession>A0AAE3G065</accession>
<feature type="DNA-binding region" description="H-T-H motif" evidence="2">
    <location>
        <begin position="25"/>
        <end position="44"/>
    </location>
</feature>
<dbReference type="InterPro" id="IPR009057">
    <property type="entry name" value="Homeodomain-like_sf"/>
</dbReference>
<proteinExistence type="predicted"/>
<feature type="domain" description="HTH tetR-type" evidence="4">
    <location>
        <begin position="2"/>
        <end position="62"/>
    </location>
</feature>
<evidence type="ECO:0000256" key="3">
    <source>
        <dbReference type="SAM" id="MobiDB-lite"/>
    </source>
</evidence>
<feature type="region of interest" description="Disordered" evidence="3">
    <location>
        <begin position="198"/>
        <end position="222"/>
    </location>
</feature>
<feature type="compositionally biased region" description="Basic and acidic residues" evidence="3">
    <location>
        <begin position="212"/>
        <end position="222"/>
    </location>
</feature>
<reference evidence="5" key="1">
    <citation type="submission" date="2022-03" db="EMBL/GenBank/DDBJ databases">
        <title>Genomic Encyclopedia of Type Strains, Phase III (KMG-III): the genomes of soil and plant-associated and newly described type strains.</title>
        <authorList>
            <person name="Whitman W."/>
        </authorList>
    </citation>
    <scope>NUCLEOTIDE SEQUENCE</scope>
    <source>
        <strain evidence="5">ANL 6-2</strain>
    </source>
</reference>
<sequence>MQQTADAVLNAALKLGESRSWEAVRLFDVAEELGTDLNAVRHHFREKEDLVDAWFDRADAAMLRAAADPAVSTMPPTRRIETLVLAWLDALDERRRLTGQMIAGKLEFGHLHVQIPAVLRISRTVQWLREGAGRDATGAYRGLEETALTSIFVSTFVVWLRAGGDHRATARGYLRRALSLAQRVSRWVPGYLTHHGRRRERLPAPQAGVRDSMPDGTREQVT</sequence>
<dbReference type="Pfam" id="PF00440">
    <property type="entry name" value="TetR_N"/>
    <property type="match status" value="1"/>
</dbReference>
<dbReference type="Gene3D" id="1.10.357.10">
    <property type="entry name" value="Tetracycline Repressor, domain 2"/>
    <property type="match status" value="1"/>
</dbReference>
<dbReference type="SUPFAM" id="SSF46689">
    <property type="entry name" value="Homeodomain-like"/>
    <property type="match status" value="1"/>
</dbReference>
<keyword evidence="6" id="KW-1185">Reference proteome</keyword>
<dbReference type="AlphaFoldDB" id="A0AAE3G065"/>